<dbReference type="PRINTS" id="PR01955">
    <property type="entry name" value="LANCFRANKIA"/>
</dbReference>
<dbReference type="PANTHER" id="PTHR12736:SF7">
    <property type="entry name" value="LANC-LIKE PROTEIN 3"/>
    <property type="match status" value="1"/>
</dbReference>
<dbReference type="EMBL" id="PYAW01000002">
    <property type="protein sequence ID" value="PSL47996.1"/>
    <property type="molecule type" value="Genomic_DNA"/>
</dbReference>
<sequence>MDHKKETASLLQQISDELDQFTTNDTNTGLLGGYAGCALFYAYYYQITSRDEHLVKVHEIIQKCLQALSEEPMNGSHCSGIAGVAWCIQHLITMGFIEEDDMSDAFVDIDVIVSDFMEAELSVGRNDFLHQGLGTALYFLERLPNPTAQTHLEKIVSHLKNTAITVPTGITWKDQFSSNSLEQKDRNLFNMGLAHGVPAIIAVLARIYEKGIAVDTIAPLIEGSVKWLLAAKKPGGEKGHSLYPVMVDDANEIVNEAHSRLGWCYGDLGIATTLWGAGERLQRNDYKEEAHNIFKNIAQFRDVKNGAVHDACICHGSAGIAHILQQAAIATGDPLLKEGATDWLQTTLQMNTWTDGPAGFKFYHHPNYTNSYNVLEGIAGIGLSLISFLDTDTKPAWGNCLLIS</sequence>
<proteinExistence type="predicted"/>
<dbReference type="OrthoDB" id="6313827at2"/>
<dbReference type="InterPro" id="IPR033889">
    <property type="entry name" value="LanC"/>
</dbReference>
<accession>A0A2P8HP52</accession>
<dbReference type="CDD" id="cd04793">
    <property type="entry name" value="LanC"/>
    <property type="match status" value="1"/>
</dbReference>
<evidence type="ECO:0000256" key="1">
    <source>
        <dbReference type="PIRSR" id="PIRSR607822-1"/>
    </source>
</evidence>
<reference evidence="2 3" key="1">
    <citation type="submission" date="2018-03" db="EMBL/GenBank/DDBJ databases">
        <title>Genomic Encyclopedia of Archaeal and Bacterial Type Strains, Phase II (KMG-II): from individual species to whole genera.</title>
        <authorList>
            <person name="Goeker M."/>
        </authorList>
    </citation>
    <scope>NUCLEOTIDE SEQUENCE [LARGE SCALE GENOMIC DNA]</scope>
    <source>
        <strain evidence="2 3">DSM 24859</strain>
    </source>
</reference>
<dbReference type="AlphaFoldDB" id="A0A2P8HP52"/>
<gene>
    <name evidence="2" type="ORF">CLV51_102856</name>
</gene>
<keyword evidence="1" id="KW-0862">Zinc</keyword>
<feature type="binding site" evidence="1">
    <location>
        <position position="314"/>
    </location>
    <ligand>
        <name>Zn(2+)</name>
        <dbReference type="ChEBI" id="CHEBI:29105"/>
    </ligand>
</feature>
<dbReference type="InterPro" id="IPR007822">
    <property type="entry name" value="LANC-like"/>
</dbReference>
<dbReference type="RefSeq" id="WP_106528410.1">
    <property type="nucleotide sequence ID" value="NZ_PYAW01000002.1"/>
</dbReference>
<evidence type="ECO:0000313" key="3">
    <source>
        <dbReference type="Proteomes" id="UP000240971"/>
    </source>
</evidence>
<evidence type="ECO:0000313" key="2">
    <source>
        <dbReference type="EMBL" id="PSL47996.1"/>
    </source>
</evidence>
<dbReference type="Proteomes" id="UP000240971">
    <property type="component" value="Unassembled WGS sequence"/>
</dbReference>
<comment type="caution">
    <text evidence="2">The sequence shown here is derived from an EMBL/GenBank/DDBJ whole genome shotgun (WGS) entry which is preliminary data.</text>
</comment>
<name>A0A2P8HP52_CHINA</name>
<feature type="binding site" evidence="1">
    <location>
        <position position="264"/>
    </location>
    <ligand>
        <name>Zn(2+)</name>
        <dbReference type="ChEBI" id="CHEBI:29105"/>
    </ligand>
</feature>
<dbReference type="SUPFAM" id="SSF158745">
    <property type="entry name" value="LanC-like"/>
    <property type="match status" value="1"/>
</dbReference>
<dbReference type="Gene3D" id="1.50.10.20">
    <property type="match status" value="1"/>
</dbReference>
<dbReference type="GO" id="GO:0046872">
    <property type="term" value="F:metal ion binding"/>
    <property type="evidence" value="ECO:0007669"/>
    <property type="project" value="UniProtKB-KW"/>
</dbReference>
<dbReference type="PANTHER" id="PTHR12736">
    <property type="entry name" value="LANC-LIKE PROTEIN"/>
    <property type="match status" value="1"/>
</dbReference>
<protein>
    <submittedName>
        <fullName evidence="2">Lanthionine synthetase-like protein</fullName>
    </submittedName>
</protein>
<dbReference type="PRINTS" id="PR01950">
    <property type="entry name" value="LANCSUPER"/>
</dbReference>
<organism evidence="2 3">
    <name type="scientific">Chitinophaga niastensis</name>
    <dbReference type="NCBI Taxonomy" id="536980"/>
    <lineage>
        <taxon>Bacteria</taxon>
        <taxon>Pseudomonadati</taxon>
        <taxon>Bacteroidota</taxon>
        <taxon>Chitinophagia</taxon>
        <taxon>Chitinophagales</taxon>
        <taxon>Chitinophagaceae</taxon>
        <taxon>Chitinophaga</taxon>
    </lineage>
</organism>
<keyword evidence="1" id="KW-0479">Metal-binding</keyword>
<dbReference type="GO" id="GO:0031179">
    <property type="term" value="P:peptide modification"/>
    <property type="evidence" value="ECO:0007669"/>
    <property type="project" value="InterPro"/>
</dbReference>
<dbReference type="Pfam" id="PF05147">
    <property type="entry name" value="LANC_like"/>
    <property type="match status" value="1"/>
</dbReference>
<dbReference type="SMART" id="SM01260">
    <property type="entry name" value="LANC_like"/>
    <property type="match status" value="1"/>
</dbReference>
<keyword evidence="3" id="KW-1185">Reference proteome</keyword>
<feature type="binding site" evidence="1">
    <location>
        <position position="315"/>
    </location>
    <ligand>
        <name>Zn(2+)</name>
        <dbReference type="ChEBI" id="CHEBI:29105"/>
    </ligand>
</feature>
<dbReference type="GO" id="GO:0005886">
    <property type="term" value="C:plasma membrane"/>
    <property type="evidence" value="ECO:0007669"/>
    <property type="project" value="TreeGrafter"/>
</dbReference>